<evidence type="ECO:0000313" key="3">
    <source>
        <dbReference type="EMBL" id="CAD84821.1"/>
    </source>
</evidence>
<evidence type="ECO:0000256" key="1">
    <source>
        <dbReference type="SAM" id="SignalP"/>
    </source>
</evidence>
<organism evidence="3 4">
    <name type="scientific">Nitrosomonas europaea (strain ATCC 19718 / CIP 103999 / KCTC 2705 / NBRC 14298)</name>
    <dbReference type="NCBI Taxonomy" id="228410"/>
    <lineage>
        <taxon>Bacteria</taxon>
        <taxon>Pseudomonadati</taxon>
        <taxon>Pseudomonadota</taxon>
        <taxon>Betaproteobacteria</taxon>
        <taxon>Nitrosomonadales</taxon>
        <taxon>Nitrosomonadaceae</taxon>
        <taxon>Nitrosomonas</taxon>
    </lineage>
</organism>
<gene>
    <name evidence="3" type="ordered locus">NE0910</name>
</gene>
<dbReference type="Pfam" id="PF13670">
    <property type="entry name" value="PepSY_2"/>
    <property type="match status" value="1"/>
</dbReference>
<evidence type="ECO:0000313" key="4">
    <source>
        <dbReference type="Proteomes" id="UP000001416"/>
    </source>
</evidence>
<protein>
    <recommendedName>
        <fullName evidence="2">PepSY domain-containing protein</fullName>
    </recommendedName>
</protein>
<feature type="domain" description="PepSY" evidence="2">
    <location>
        <begin position="8"/>
        <end position="88"/>
    </location>
</feature>
<dbReference type="OrthoDB" id="8548433at2"/>
<name>Q82VY9_NITEU</name>
<dbReference type="GeneID" id="87104102"/>
<reference evidence="3 4" key="1">
    <citation type="journal article" date="2003" name="J. Bacteriol.">
        <title>Complete genome sequence of the ammonia-oxidizing bacterium and obligate chemolithoautotroph Nitrosomonas europaea.</title>
        <authorList>
            <person name="Chain P."/>
            <person name="Lamerdin J."/>
            <person name="Larimer F."/>
            <person name="Regala W."/>
            <person name="Land M."/>
            <person name="Hauser L."/>
            <person name="Hooper A."/>
            <person name="Klotz M."/>
            <person name="Norton J."/>
            <person name="Sayavedra-Soto L."/>
            <person name="Arciero D."/>
            <person name="Hommes N."/>
            <person name="Whittaker M."/>
            <person name="Arp D."/>
        </authorList>
    </citation>
    <scope>NUCLEOTIDE SEQUENCE [LARGE SCALE GENOMIC DNA]</scope>
    <source>
        <strain evidence="4">ATCC 19718 / CIP 103999 / KCTC 2705 / NBRC 14298</strain>
    </source>
</reference>
<dbReference type="RefSeq" id="WP_011111521.1">
    <property type="nucleotide sequence ID" value="NC_004757.1"/>
</dbReference>
<feature type="chain" id="PRO_5004297269" description="PepSY domain-containing protein" evidence="1">
    <location>
        <begin position="25"/>
        <end position="88"/>
    </location>
</feature>
<proteinExistence type="predicted"/>
<dbReference type="HOGENOM" id="CLU_2465874_0_0_4"/>
<keyword evidence="4" id="KW-1185">Reference proteome</keyword>
<dbReference type="InterPro" id="IPR025711">
    <property type="entry name" value="PepSY"/>
</dbReference>
<dbReference type="Gene3D" id="3.10.450.40">
    <property type="match status" value="1"/>
</dbReference>
<dbReference type="KEGG" id="neu:NE0910"/>
<dbReference type="EMBL" id="AL954747">
    <property type="protein sequence ID" value="CAD84821.1"/>
    <property type="molecule type" value="Genomic_DNA"/>
</dbReference>
<dbReference type="eggNOG" id="ENOG5030WE7">
    <property type="taxonomic scope" value="Bacteria"/>
</dbReference>
<feature type="signal peptide" evidence="1">
    <location>
        <begin position="1"/>
        <end position="24"/>
    </location>
</feature>
<dbReference type="STRING" id="228410.NE0910"/>
<dbReference type="AlphaFoldDB" id="Q82VY9"/>
<evidence type="ECO:0000259" key="2">
    <source>
        <dbReference type="Pfam" id="PF13670"/>
    </source>
</evidence>
<dbReference type="Proteomes" id="UP000001416">
    <property type="component" value="Chromosome"/>
</dbReference>
<accession>Q82VY9</accession>
<keyword evidence="1" id="KW-0732">Signal</keyword>
<sequence>MKKIGSATVFAAVMLLFSFNNAFADSEGLPADRVITAIQTAVAANPGLIHEVEVDQEHGKLIVEIKIIDAKGQKTKVKIDPEKNEVIR</sequence>